<evidence type="ECO:0000313" key="1">
    <source>
        <dbReference type="EMBL" id="KAF8873414.1"/>
    </source>
</evidence>
<reference evidence="1" key="1">
    <citation type="submission" date="2020-11" db="EMBL/GenBank/DDBJ databases">
        <authorList>
            <consortium name="DOE Joint Genome Institute"/>
            <person name="Ahrendt S."/>
            <person name="Riley R."/>
            <person name="Andreopoulos W."/>
            <person name="LaButti K."/>
            <person name="Pangilinan J."/>
            <person name="Ruiz-duenas F.J."/>
            <person name="Barrasa J.M."/>
            <person name="Sanchez-Garcia M."/>
            <person name="Camarero S."/>
            <person name="Miyauchi S."/>
            <person name="Serrano A."/>
            <person name="Linde D."/>
            <person name="Babiker R."/>
            <person name="Drula E."/>
            <person name="Ayuso-Fernandez I."/>
            <person name="Pacheco R."/>
            <person name="Padilla G."/>
            <person name="Ferreira P."/>
            <person name="Barriuso J."/>
            <person name="Kellner H."/>
            <person name="Castanera R."/>
            <person name="Alfaro M."/>
            <person name="Ramirez L."/>
            <person name="Pisabarro A.G."/>
            <person name="Kuo A."/>
            <person name="Tritt A."/>
            <person name="Lipzen A."/>
            <person name="He G."/>
            <person name="Yan M."/>
            <person name="Ng V."/>
            <person name="Cullen D."/>
            <person name="Martin F."/>
            <person name="Rosso M.-N."/>
            <person name="Henrissat B."/>
            <person name="Hibbett D."/>
            <person name="Martinez A.T."/>
            <person name="Grigoriev I.V."/>
        </authorList>
    </citation>
    <scope>NUCLEOTIDE SEQUENCE</scope>
    <source>
        <strain evidence="1">AH 44721</strain>
    </source>
</reference>
<dbReference type="OrthoDB" id="2669721at2759"/>
<keyword evidence="2" id="KW-1185">Reference proteome</keyword>
<feature type="non-terminal residue" evidence="1">
    <location>
        <position position="174"/>
    </location>
</feature>
<dbReference type="AlphaFoldDB" id="A0A9P5N983"/>
<proteinExistence type="predicted"/>
<dbReference type="Proteomes" id="UP000724874">
    <property type="component" value="Unassembled WGS sequence"/>
</dbReference>
<protein>
    <submittedName>
        <fullName evidence="1">Uncharacterized protein</fullName>
    </submittedName>
</protein>
<name>A0A9P5N983_GYMJU</name>
<comment type="caution">
    <text evidence="1">The sequence shown here is derived from an EMBL/GenBank/DDBJ whole genome shotgun (WGS) entry which is preliminary data.</text>
</comment>
<organism evidence="1 2">
    <name type="scientific">Gymnopilus junonius</name>
    <name type="common">Spectacular rustgill mushroom</name>
    <name type="synonym">Gymnopilus spectabilis subsp. junonius</name>
    <dbReference type="NCBI Taxonomy" id="109634"/>
    <lineage>
        <taxon>Eukaryota</taxon>
        <taxon>Fungi</taxon>
        <taxon>Dikarya</taxon>
        <taxon>Basidiomycota</taxon>
        <taxon>Agaricomycotina</taxon>
        <taxon>Agaricomycetes</taxon>
        <taxon>Agaricomycetidae</taxon>
        <taxon>Agaricales</taxon>
        <taxon>Agaricineae</taxon>
        <taxon>Hymenogastraceae</taxon>
        <taxon>Gymnopilus</taxon>
    </lineage>
</organism>
<accession>A0A9P5N983</accession>
<evidence type="ECO:0000313" key="2">
    <source>
        <dbReference type="Proteomes" id="UP000724874"/>
    </source>
</evidence>
<gene>
    <name evidence="1" type="ORF">CPB84DRAFT_1658662</name>
</gene>
<feature type="non-terminal residue" evidence="1">
    <location>
        <position position="1"/>
    </location>
</feature>
<dbReference type="EMBL" id="JADNYJ010000237">
    <property type="protein sequence ID" value="KAF8873414.1"/>
    <property type="molecule type" value="Genomic_DNA"/>
</dbReference>
<sequence length="174" mass="19904">CYHLPGSFDHPPRNPAKKISSGYKAWEFLTYVFGSGPGLFYQLLPEKYWKSFCKLVTAICILHQHSIASAQLLHAHKLLIKFVKEFEELYYQHKESCLHFCCQSIHTLLHLTLEVTCLGLGVGYMQWTMEQTVGNLGEEIWQVSNPFQNLSEHGIQHAQVNSLLSMLPKLAAEK</sequence>